<dbReference type="Gene3D" id="2.60.40.640">
    <property type="match status" value="2"/>
</dbReference>
<dbReference type="Pfam" id="PF02752">
    <property type="entry name" value="Arrestin_C"/>
    <property type="match status" value="1"/>
</dbReference>
<dbReference type="GO" id="GO:0005829">
    <property type="term" value="C:cytosol"/>
    <property type="evidence" value="ECO:0007669"/>
    <property type="project" value="TreeGrafter"/>
</dbReference>
<dbReference type="FunCoup" id="A0A1Y1ZA25">
    <property type="interactions" value="148"/>
</dbReference>
<proteinExistence type="predicted"/>
<dbReference type="Pfam" id="PF00339">
    <property type="entry name" value="Arrestin_N"/>
    <property type="match status" value="1"/>
</dbReference>
<dbReference type="InterPro" id="IPR011022">
    <property type="entry name" value="Arrestin_C-like"/>
</dbReference>
<dbReference type="GO" id="GO:0030674">
    <property type="term" value="F:protein-macromolecule adaptor activity"/>
    <property type="evidence" value="ECO:0007669"/>
    <property type="project" value="TreeGrafter"/>
</dbReference>
<dbReference type="GO" id="GO:0070086">
    <property type="term" value="P:ubiquitin-dependent endocytosis"/>
    <property type="evidence" value="ECO:0007669"/>
    <property type="project" value="TreeGrafter"/>
</dbReference>
<name>A0A1Y1ZA25_9FUNG</name>
<evidence type="ECO:0000313" key="3">
    <source>
        <dbReference type="Proteomes" id="UP000193498"/>
    </source>
</evidence>
<dbReference type="InterPro" id="IPR011021">
    <property type="entry name" value="Arrestin-like_N"/>
</dbReference>
<protein>
    <recommendedName>
        <fullName evidence="1">Arrestin C-terminal-like domain-containing protein</fullName>
    </recommendedName>
</protein>
<dbReference type="STRING" id="1314790.A0A1Y1ZA25"/>
<dbReference type="SUPFAM" id="SSF81296">
    <property type="entry name" value="E set domains"/>
    <property type="match status" value="1"/>
</dbReference>
<evidence type="ECO:0000259" key="1">
    <source>
        <dbReference type="SMART" id="SM01017"/>
    </source>
</evidence>
<gene>
    <name evidence="2" type="ORF">K493DRAFT_332888</name>
</gene>
<dbReference type="PANTHER" id="PTHR11188:SF17">
    <property type="entry name" value="FI21816P1"/>
    <property type="match status" value="1"/>
</dbReference>
<dbReference type="EMBL" id="MCFE01000011">
    <property type="protein sequence ID" value="ORY07112.1"/>
    <property type="molecule type" value="Genomic_DNA"/>
</dbReference>
<dbReference type="AlphaFoldDB" id="A0A1Y1ZA25"/>
<feature type="domain" description="Arrestin C-terminal-like" evidence="1">
    <location>
        <begin position="167"/>
        <end position="307"/>
    </location>
</feature>
<reference evidence="2 3" key="1">
    <citation type="submission" date="2016-07" db="EMBL/GenBank/DDBJ databases">
        <title>Pervasive Adenine N6-methylation of Active Genes in Fungi.</title>
        <authorList>
            <consortium name="DOE Joint Genome Institute"/>
            <person name="Mondo S.J."/>
            <person name="Dannebaum R.O."/>
            <person name="Kuo R.C."/>
            <person name="Labutti K."/>
            <person name="Haridas S."/>
            <person name="Kuo A."/>
            <person name="Salamov A."/>
            <person name="Ahrendt S.R."/>
            <person name="Lipzen A."/>
            <person name="Sullivan W."/>
            <person name="Andreopoulos W.B."/>
            <person name="Clum A."/>
            <person name="Lindquist E."/>
            <person name="Daum C."/>
            <person name="Ramamoorthy G.K."/>
            <person name="Gryganskyi A."/>
            <person name="Culley D."/>
            <person name="Magnuson J.K."/>
            <person name="James T.Y."/>
            <person name="O'Malley M.A."/>
            <person name="Stajich J.E."/>
            <person name="Spatafora J.W."/>
            <person name="Visel A."/>
            <person name="Grigoriev I.V."/>
        </authorList>
    </citation>
    <scope>NUCLEOTIDE SEQUENCE [LARGE SCALE GENOMIC DNA]</scope>
    <source>
        <strain evidence="2 3">CBS 931.73</strain>
    </source>
</reference>
<dbReference type="SMART" id="SM01017">
    <property type="entry name" value="Arrestin_C"/>
    <property type="match status" value="1"/>
</dbReference>
<dbReference type="OrthoDB" id="2333384at2759"/>
<organism evidence="2 3">
    <name type="scientific">Basidiobolus meristosporus CBS 931.73</name>
    <dbReference type="NCBI Taxonomy" id="1314790"/>
    <lineage>
        <taxon>Eukaryota</taxon>
        <taxon>Fungi</taxon>
        <taxon>Fungi incertae sedis</taxon>
        <taxon>Zoopagomycota</taxon>
        <taxon>Entomophthoromycotina</taxon>
        <taxon>Basidiobolomycetes</taxon>
        <taxon>Basidiobolales</taxon>
        <taxon>Basidiobolaceae</taxon>
        <taxon>Basidiobolus</taxon>
    </lineage>
</organism>
<dbReference type="InParanoid" id="A0A1Y1ZA25"/>
<evidence type="ECO:0000313" key="2">
    <source>
        <dbReference type="EMBL" id="ORY07112.1"/>
    </source>
</evidence>
<dbReference type="Proteomes" id="UP000193498">
    <property type="component" value="Unassembled WGS sequence"/>
</dbReference>
<dbReference type="InterPro" id="IPR014752">
    <property type="entry name" value="Arrestin-like_C"/>
</dbReference>
<dbReference type="GO" id="GO:0005886">
    <property type="term" value="C:plasma membrane"/>
    <property type="evidence" value="ECO:0007669"/>
    <property type="project" value="TreeGrafter"/>
</dbReference>
<dbReference type="InterPro" id="IPR014756">
    <property type="entry name" value="Ig_E-set"/>
</dbReference>
<dbReference type="InterPro" id="IPR050357">
    <property type="entry name" value="Arrestin_domain-protein"/>
</dbReference>
<keyword evidence="3" id="KW-1185">Reference proteome</keyword>
<comment type="caution">
    <text evidence="2">The sequence shown here is derived from an EMBL/GenBank/DDBJ whole genome shotgun (WGS) entry which is preliminary data.</text>
</comment>
<sequence>MTRAPIIKILPANESVIFYGPATESAGAVLRGTLCLYLPEPLKVRSVSLLLEGKMKVFWDHVPSSKNKTRNETRTVISFPWTFIEAHKKPMVLRKGEHSYPFEVALSGDLPETIHTEFGTVEYTLKATIDRPTFCTNYSIERDIVIKRFALPSSTELIQAVSVSEVWNNKLAYDVHIPSKAFGLGEIIPIHFNILLMSEDTRLRKVSCLLKEYITYRVAGGGRCKLQTRWISRLSNVDFPKNQGNWEKSLSLEIPLSSSTIQCDCVTDLIYVRHKLKVKIEFRTSPGAVKAVYVGIPVVIISGSSQEIFLDLPPYRPIERCLTSTSLPPSYETLFDACTPEYEETNRYCRTSTA</sequence>
<accession>A0A1Y1ZA25</accession>
<dbReference type="PANTHER" id="PTHR11188">
    <property type="entry name" value="ARRESTIN DOMAIN CONTAINING PROTEIN"/>
    <property type="match status" value="1"/>
</dbReference>
<dbReference type="GO" id="GO:0031625">
    <property type="term" value="F:ubiquitin protein ligase binding"/>
    <property type="evidence" value="ECO:0007669"/>
    <property type="project" value="TreeGrafter"/>
</dbReference>